<organism evidence="2 3">
    <name type="scientific">Bacillus cereus</name>
    <dbReference type="NCBI Taxonomy" id="1396"/>
    <lineage>
        <taxon>Bacteria</taxon>
        <taxon>Bacillati</taxon>
        <taxon>Bacillota</taxon>
        <taxon>Bacilli</taxon>
        <taxon>Bacillales</taxon>
        <taxon>Bacillaceae</taxon>
        <taxon>Bacillus</taxon>
        <taxon>Bacillus cereus group</taxon>
    </lineage>
</organism>
<dbReference type="EMBL" id="NTWE01000020">
    <property type="protein sequence ID" value="PEW03047.1"/>
    <property type="molecule type" value="Genomic_DNA"/>
</dbReference>
<dbReference type="AlphaFoldDB" id="A0A2A9U487"/>
<evidence type="ECO:0008006" key="4">
    <source>
        <dbReference type="Google" id="ProtNLM"/>
    </source>
</evidence>
<gene>
    <name evidence="2" type="ORF">CN425_09085</name>
</gene>
<dbReference type="PROSITE" id="PS51257">
    <property type="entry name" value="PROKAR_LIPOPROTEIN"/>
    <property type="match status" value="1"/>
</dbReference>
<feature type="compositionally biased region" description="Low complexity" evidence="1">
    <location>
        <begin position="166"/>
        <end position="183"/>
    </location>
</feature>
<accession>A0A2A9U487</accession>
<feature type="compositionally biased region" description="Polar residues" evidence="1">
    <location>
        <begin position="153"/>
        <end position="165"/>
    </location>
</feature>
<protein>
    <recommendedName>
        <fullName evidence="4">Lipoprotein</fullName>
    </recommendedName>
</protein>
<dbReference type="RefSeq" id="WP_001242147.1">
    <property type="nucleotide sequence ID" value="NZ_NTWE01000020.1"/>
</dbReference>
<evidence type="ECO:0000256" key="1">
    <source>
        <dbReference type="SAM" id="MobiDB-lite"/>
    </source>
</evidence>
<proteinExistence type="predicted"/>
<name>A0A2A9U487_BACCE</name>
<dbReference type="Proteomes" id="UP000220635">
    <property type="component" value="Unassembled WGS sequence"/>
</dbReference>
<sequence>MRMDKIKFMKVATSIGVSSFLLTGCGDYEEETAQKESTAVETDGAKQGNEQETLNCDDKAPTMENVEKDELCKENNPSFSSYHENSHLPILPFVAGYLLASRTSNMNYTAKANVMKKPYTNNIIPYREKDERRTGGGSGGYSGGSNNNNSSNKVDLNKQQPNQSNKVTPDTSTPKSSTTQTPKVNSGSSGIGNAKAPAGS</sequence>
<feature type="region of interest" description="Disordered" evidence="1">
    <location>
        <begin position="33"/>
        <end position="56"/>
    </location>
</feature>
<comment type="caution">
    <text evidence="2">The sequence shown here is derived from an EMBL/GenBank/DDBJ whole genome shotgun (WGS) entry which is preliminary data.</text>
</comment>
<dbReference type="OrthoDB" id="2931322at2"/>
<evidence type="ECO:0000313" key="3">
    <source>
        <dbReference type="Proteomes" id="UP000220635"/>
    </source>
</evidence>
<reference evidence="2 3" key="1">
    <citation type="submission" date="2017-09" db="EMBL/GenBank/DDBJ databases">
        <title>Large-scale bioinformatics analysis of Bacillus genomes uncovers conserved roles of natural products in bacterial physiology.</title>
        <authorList>
            <consortium name="Agbiome Team Llc"/>
            <person name="Bleich R.M."/>
            <person name="Grubbs K.J."/>
            <person name="Santa Maria K.C."/>
            <person name="Allen S.E."/>
            <person name="Farag S."/>
            <person name="Shank E.A."/>
            <person name="Bowers A."/>
        </authorList>
    </citation>
    <scope>NUCLEOTIDE SEQUENCE [LARGE SCALE GENOMIC DNA]</scope>
    <source>
        <strain evidence="2 3">AFS010695</strain>
    </source>
</reference>
<evidence type="ECO:0000313" key="2">
    <source>
        <dbReference type="EMBL" id="PEW03047.1"/>
    </source>
</evidence>
<feature type="region of interest" description="Disordered" evidence="1">
    <location>
        <begin position="123"/>
        <end position="200"/>
    </location>
</feature>